<keyword evidence="3" id="KW-1185">Reference proteome</keyword>
<proteinExistence type="predicted"/>
<evidence type="ECO:0000313" key="2">
    <source>
        <dbReference type="EMBL" id="TCK74326.1"/>
    </source>
</evidence>
<evidence type="ECO:0000313" key="3">
    <source>
        <dbReference type="Proteomes" id="UP000295210"/>
    </source>
</evidence>
<feature type="compositionally biased region" description="Basic residues" evidence="1">
    <location>
        <begin position="112"/>
        <end position="124"/>
    </location>
</feature>
<dbReference type="AlphaFoldDB" id="A0A4R1L7W4"/>
<organism evidence="2 3">
    <name type="scientific">Acidipila rosea</name>
    <dbReference type="NCBI Taxonomy" id="768535"/>
    <lineage>
        <taxon>Bacteria</taxon>
        <taxon>Pseudomonadati</taxon>
        <taxon>Acidobacteriota</taxon>
        <taxon>Terriglobia</taxon>
        <taxon>Terriglobales</taxon>
        <taxon>Acidobacteriaceae</taxon>
        <taxon>Acidipila</taxon>
    </lineage>
</organism>
<reference evidence="2 3" key="1">
    <citation type="submission" date="2019-03" db="EMBL/GenBank/DDBJ databases">
        <title>Genomic Encyclopedia of Type Strains, Phase IV (KMG-IV): sequencing the most valuable type-strain genomes for metagenomic binning, comparative biology and taxonomic classification.</title>
        <authorList>
            <person name="Goeker M."/>
        </authorList>
    </citation>
    <scope>NUCLEOTIDE SEQUENCE [LARGE SCALE GENOMIC DNA]</scope>
    <source>
        <strain evidence="2 3">DSM 103428</strain>
    </source>
</reference>
<gene>
    <name evidence="2" type="ORF">C7378_1948</name>
</gene>
<dbReference type="EMBL" id="SMGK01000002">
    <property type="protein sequence ID" value="TCK74326.1"/>
    <property type="molecule type" value="Genomic_DNA"/>
</dbReference>
<name>A0A4R1L7W4_9BACT</name>
<dbReference type="Proteomes" id="UP000295210">
    <property type="component" value="Unassembled WGS sequence"/>
</dbReference>
<sequence>MNHHEEHHHDRQIDAALGLLSRVKPDAGLERRLRARLAEQSRRTGRPRLLRLQRFGLGLAATAAAFAIVTGSVRHSHELTLPPPPVRLGSAEAGVGTASAARIPAQAIPAPARKHGRWERKHFRGRAELKTPPRRSPGVEPALPVEQP</sequence>
<evidence type="ECO:0000256" key="1">
    <source>
        <dbReference type="SAM" id="MobiDB-lite"/>
    </source>
</evidence>
<accession>A0A4R1L7W4</accession>
<comment type="caution">
    <text evidence="2">The sequence shown here is derived from an EMBL/GenBank/DDBJ whole genome shotgun (WGS) entry which is preliminary data.</text>
</comment>
<dbReference type="RefSeq" id="WP_131995246.1">
    <property type="nucleotide sequence ID" value="NZ_SMGK01000002.1"/>
</dbReference>
<protein>
    <submittedName>
        <fullName evidence="2">Uncharacterized protein</fullName>
    </submittedName>
</protein>
<feature type="region of interest" description="Disordered" evidence="1">
    <location>
        <begin position="109"/>
        <end position="148"/>
    </location>
</feature>